<dbReference type="Proteomes" id="UP000263642">
    <property type="component" value="Unassembled WGS sequence"/>
</dbReference>
<gene>
    <name evidence="1" type="ORF">DIT97_33530</name>
</gene>
<evidence type="ECO:0000313" key="2">
    <source>
        <dbReference type="Proteomes" id="UP000263642"/>
    </source>
</evidence>
<dbReference type="InterPro" id="IPR017850">
    <property type="entry name" value="Alkaline_phosphatase_core_sf"/>
</dbReference>
<dbReference type="PANTHER" id="PTHR10151">
    <property type="entry name" value="ECTONUCLEOTIDE PYROPHOSPHATASE/PHOSPHODIESTERASE"/>
    <property type="match status" value="1"/>
</dbReference>
<dbReference type="CDD" id="cd16018">
    <property type="entry name" value="Enpp"/>
    <property type="match status" value="1"/>
</dbReference>
<protein>
    <submittedName>
        <fullName evidence="1">Alkaline phosphatase family protein</fullName>
    </submittedName>
</protein>
<dbReference type="PANTHER" id="PTHR10151:SF120">
    <property type="entry name" value="BIS(5'-ADENOSYL)-TRIPHOSPHATASE"/>
    <property type="match status" value="1"/>
</dbReference>
<dbReference type="AlphaFoldDB" id="A0A3D3RGC3"/>
<accession>A0A3D3RGC3</accession>
<reference evidence="1 2" key="1">
    <citation type="journal article" date="2018" name="Nat. Biotechnol.">
        <title>A standardized bacterial taxonomy based on genome phylogeny substantially revises the tree of life.</title>
        <authorList>
            <person name="Parks D.H."/>
            <person name="Chuvochina M."/>
            <person name="Waite D.W."/>
            <person name="Rinke C."/>
            <person name="Skarshewski A."/>
            <person name="Chaumeil P.A."/>
            <person name="Hugenholtz P."/>
        </authorList>
    </citation>
    <scope>NUCLEOTIDE SEQUENCE [LARGE SCALE GENOMIC DNA]</scope>
    <source>
        <strain evidence="1">UBA9375</strain>
    </source>
</reference>
<dbReference type="SUPFAM" id="SSF53649">
    <property type="entry name" value="Alkaline phosphatase-like"/>
    <property type="match status" value="1"/>
</dbReference>
<dbReference type="EMBL" id="DQAY01000203">
    <property type="protein sequence ID" value="HCO27686.1"/>
    <property type="molecule type" value="Genomic_DNA"/>
</dbReference>
<organism evidence="1 2">
    <name type="scientific">Gimesia maris</name>
    <dbReference type="NCBI Taxonomy" id="122"/>
    <lineage>
        <taxon>Bacteria</taxon>
        <taxon>Pseudomonadati</taxon>
        <taxon>Planctomycetota</taxon>
        <taxon>Planctomycetia</taxon>
        <taxon>Planctomycetales</taxon>
        <taxon>Planctomycetaceae</taxon>
        <taxon>Gimesia</taxon>
    </lineage>
</organism>
<dbReference type="Gene3D" id="3.30.1360.110">
    <property type="entry name" value="Domain 2, Phosphonoacetate Hydrolase"/>
    <property type="match status" value="1"/>
</dbReference>
<proteinExistence type="predicted"/>
<name>A0A3D3RGC3_9PLAN</name>
<dbReference type="Gene3D" id="3.40.720.10">
    <property type="entry name" value="Alkaline Phosphatase, subunit A"/>
    <property type="match status" value="1"/>
</dbReference>
<sequence length="462" mass="52056">MTKPLMVINVVGLTREMLGERTPHLTKLANQGFSRSLGTVLPAVTCSAQSTLLTGLMPREHGIVANGWYDRDLAEVMFWKQSNRLVQGEKIFETAKRRDPAYTTAKMFWWYNMYAPVEWSVTPRPSYPADGRKVFDSYSQPEGLKDELQSELGVFPLLRFWGPGADITSSRWIVDASIKVFQEKKPNLTLVYLPHLDYNLQRLGASDPAIDQDIREIDQEAGRLIEAGQNAGAEIVVLSEYAITDVSKPVHLNRILREQGWLKVRKEALGWETMDCGASEAFAVADHQIAHVYVQRPERISAVKALLEKTEGVELVLDRSQQAEFGIDHERSGELVVIAAPGAWFTYYFWLDDSLAPDYARTVDIHRKPGYDPVELFIDPAIKFPKMRIASRLARKILGFRYYMDLTSLDASLVKGSHGRLPLPGKEGAEAPVFICSSKAIERDEIPMTAVKDLLLELQFGK</sequence>
<dbReference type="InterPro" id="IPR002591">
    <property type="entry name" value="Phosphodiest/P_Trfase"/>
</dbReference>
<dbReference type="InterPro" id="IPR023116">
    <property type="entry name" value="Phosphonoacetate_hydro_insert"/>
</dbReference>
<evidence type="ECO:0000313" key="1">
    <source>
        <dbReference type="EMBL" id="HCO27686.1"/>
    </source>
</evidence>
<dbReference type="Pfam" id="PF01663">
    <property type="entry name" value="Phosphodiest"/>
    <property type="match status" value="1"/>
</dbReference>
<dbReference type="GO" id="GO:0016787">
    <property type="term" value="F:hydrolase activity"/>
    <property type="evidence" value="ECO:0007669"/>
    <property type="project" value="UniProtKB-ARBA"/>
</dbReference>
<comment type="caution">
    <text evidence="1">The sequence shown here is derived from an EMBL/GenBank/DDBJ whole genome shotgun (WGS) entry which is preliminary data.</text>
</comment>